<dbReference type="PANTHER" id="PTHR43133">
    <property type="entry name" value="RNA POLYMERASE ECF-TYPE SIGMA FACTO"/>
    <property type="match status" value="1"/>
</dbReference>
<accession>A0A5B0AU23</accession>
<evidence type="ECO:0000313" key="8">
    <source>
        <dbReference type="EMBL" id="KAA0931979.1"/>
    </source>
</evidence>
<sequence length="177" mass="19776">MTTLLAGTAPTTSFPAPDDVDDLVEQHRDAVLAYAHKLLSDHHLAEDIVQETFIRAWRHADRLLNQEGSVRGWLLKVARNLIIDRSRSAHARYETVATDTEEPAQQDHTEPAHASMEAVSLLRGVSAEHRNVLVCLYLYGCTVDETARILGVPPGTVSSRRHLALRALRRRRAVLGY</sequence>
<keyword evidence="4" id="KW-0238">DNA-binding</keyword>
<comment type="caution">
    <text evidence="8">The sequence shown here is derived from an EMBL/GenBank/DDBJ whole genome shotgun (WGS) entry which is preliminary data.</text>
</comment>
<dbReference type="RefSeq" id="WP_149513400.1">
    <property type="nucleotide sequence ID" value="NZ_VDFC01000046.1"/>
</dbReference>
<feature type="domain" description="RNA polymerase sigma-70 region 2" evidence="6">
    <location>
        <begin position="23"/>
        <end position="89"/>
    </location>
</feature>
<dbReference type="Pfam" id="PF04542">
    <property type="entry name" value="Sigma70_r2"/>
    <property type="match status" value="1"/>
</dbReference>
<dbReference type="InterPro" id="IPR039425">
    <property type="entry name" value="RNA_pol_sigma-70-like"/>
</dbReference>
<dbReference type="GO" id="GO:0006352">
    <property type="term" value="P:DNA-templated transcription initiation"/>
    <property type="evidence" value="ECO:0007669"/>
    <property type="project" value="InterPro"/>
</dbReference>
<dbReference type="Pfam" id="PF04545">
    <property type="entry name" value="Sigma70_r4"/>
    <property type="match status" value="1"/>
</dbReference>
<dbReference type="Gene3D" id="1.10.10.10">
    <property type="entry name" value="Winged helix-like DNA-binding domain superfamily/Winged helix DNA-binding domain"/>
    <property type="match status" value="1"/>
</dbReference>
<evidence type="ECO:0000256" key="5">
    <source>
        <dbReference type="ARBA" id="ARBA00023163"/>
    </source>
</evidence>
<evidence type="ECO:0000259" key="7">
    <source>
        <dbReference type="Pfam" id="PF04545"/>
    </source>
</evidence>
<dbReference type="AlphaFoldDB" id="A0A5B0AU23"/>
<dbReference type="InterPro" id="IPR007627">
    <property type="entry name" value="RNA_pol_sigma70_r2"/>
</dbReference>
<dbReference type="EMBL" id="VDFC01000046">
    <property type="protein sequence ID" value="KAA0931979.1"/>
    <property type="molecule type" value="Genomic_DNA"/>
</dbReference>
<protein>
    <submittedName>
        <fullName evidence="8">Sigma-70 family RNA polymerase sigma factor</fullName>
    </submittedName>
</protein>
<dbReference type="SUPFAM" id="SSF88946">
    <property type="entry name" value="Sigma2 domain of RNA polymerase sigma factors"/>
    <property type="match status" value="1"/>
</dbReference>
<organism evidence="8 9">
    <name type="scientific">Streptomyces apricus</name>
    <dbReference type="NCBI Taxonomy" id="1828112"/>
    <lineage>
        <taxon>Bacteria</taxon>
        <taxon>Bacillati</taxon>
        <taxon>Actinomycetota</taxon>
        <taxon>Actinomycetes</taxon>
        <taxon>Kitasatosporales</taxon>
        <taxon>Streptomycetaceae</taxon>
        <taxon>Streptomyces</taxon>
    </lineage>
</organism>
<dbReference type="Proteomes" id="UP000324965">
    <property type="component" value="Unassembled WGS sequence"/>
</dbReference>
<reference evidence="8 9" key="1">
    <citation type="submission" date="2019-05" db="EMBL/GenBank/DDBJ databases">
        <authorList>
            <person name="Hariharan J."/>
            <person name="Choudoir M.J."/>
            <person name="Diebold P."/>
            <person name="Panke-Buisse K."/>
            <person name="Buckley D.H."/>
        </authorList>
    </citation>
    <scope>NUCLEOTIDE SEQUENCE [LARGE SCALE GENOMIC DNA]</scope>
    <source>
        <strain evidence="8 9">SUN51</strain>
    </source>
</reference>
<proteinExistence type="inferred from homology"/>
<keyword evidence="2" id="KW-0805">Transcription regulation</keyword>
<dbReference type="Gene3D" id="1.10.1740.10">
    <property type="match status" value="1"/>
</dbReference>
<keyword evidence="5" id="KW-0804">Transcription</keyword>
<dbReference type="InterPro" id="IPR014284">
    <property type="entry name" value="RNA_pol_sigma-70_dom"/>
</dbReference>
<name>A0A5B0AU23_9ACTN</name>
<dbReference type="OrthoDB" id="9811152at2"/>
<dbReference type="InterPro" id="IPR013325">
    <property type="entry name" value="RNA_pol_sigma_r2"/>
</dbReference>
<evidence type="ECO:0000313" key="9">
    <source>
        <dbReference type="Proteomes" id="UP000324965"/>
    </source>
</evidence>
<dbReference type="GO" id="GO:0016987">
    <property type="term" value="F:sigma factor activity"/>
    <property type="evidence" value="ECO:0007669"/>
    <property type="project" value="UniProtKB-KW"/>
</dbReference>
<keyword evidence="3" id="KW-0731">Sigma factor</keyword>
<evidence type="ECO:0000256" key="3">
    <source>
        <dbReference type="ARBA" id="ARBA00023082"/>
    </source>
</evidence>
<feature type="domain" description="RNA polymerase sigma-70 region 4" evidence="7">
    <location>
        <begin position="122"/>
        <end position="169"/>
    </location>
</feature>
<comment type="similarity">
    <text evidence="1">Belongs to the sigma-70 factor family. ECF subfamily.</text>
</comment>
<evidence type="ECO:0000256" key="4">
    <source>
        <dbReference type="ARBA" id="ARBA00023125"/>
    </source>
</evidence>
<dbReference type="SUPFAM" id="SSF88659">
    <property type="entry name" value="Sigma3 and sigma4 domains of RNA polymerase sigma factors"/>
    <property type="match status" value="1"/>
</dbReference>
<dbReference type="InterPro" id="IPR007630">
    <property type="entry name" value="RNA_pol_sigma70_r4"/>
</dbReference>
<keyword evidence="9" id="KW-1185">Reference proteome</keyword>
<dbReference type="PANTHER" id="PTHR43133:SF52">
    <property type="entry name" value="ECF RNA POLYMERASE SIGMA FACTOR SIGL"/>
    <property type="match status" value="1"/>
</dbReference>
<evidence type="ECO:0000256" key="2">
    <source>
        <dbReference type="ARBA" id="ARBA00023015"/>
    </source>
</evidence>
<dbReference type="GO" id="GO:0003677">
    <property type="term" value="F:DNA binding"/>
    <property type="evidence" value="ECO:0007669"/>
    <property type="project" value="UniProtKB-KW"/>
</dbReference>
<gene>
    <name evidence="8" type="ORF">FGF04_24330</name>
</gene>
<dbReference type="InterPro" id="IPR013324">
    <property type="entry name" value="RNA_pol_sigma_r3/r4-like"/>
</dbReference>
<evidence type="ECO:0000259" key="6">
    <source>
        <dbReference type="Pfam" id="PF04542"/>
    </source>
</evidence>
<evidence type="ECO:0000256" key="1">
    <source>
        <dbReference type="ARBA" id="ARBA00010641"/>
    </source>
</evidence>
<dbReference type="InterPro" id="IPR036388">
    <property type="entry name" value="WH-like_DNA-bd_sf"/>
</dbReference>
<dbReference type="NCBIfam" id="TIGR02937">
    <property type="entry name" value="sigma70-ECF"/>
    <property type="match status" value="1"/>
</dbReference>